<evidence type="ECO:0000256" key="1">
    <source>
        <dbReference type="ARBA" id="ARBA00022448"/>
    </source>
</evidence>
<keyword evidence="6" id="KW-1185">Reference proteome</keyword>
<evidence type="ECO:0000313" key="5">
    <source>
        <dbReference type="EMBL" id="MFD0871624.1"/>
    </source>
</evidence>
<gene>
    <name evidence="5" type="ORF">ACFQ03_21010</name>
</gene>
<dbReference type="PANTHER" id="PTHR42939:SF1">
    <property type="entry name" value="ABC TRANSPORTER ATP-BINDING PROTEIN ALBC-RELATED"/>
    <property type="match status" value="1"/>
</dbReference>
<evidence type="ECO:0000256" key="2">
    <source>
        <dbReference type="ARBA" id="ARBA00022741"/>
    </source>
</evidence>
<accession>A0ABW3DH77</accession>
<feature type="domain" description="ABC transporter" evidence="4">
    <location>
        <begin position="3"/>
        <end position="233"/>
    </location>
</feature>
<dbReference type="InterPro" id="IPR003593">
    <property type="entry name" value="AAA+_ATPase"/>
</dbReference>
<dbReference type="SUPFAM" id="SSF52540">
    <property type="entry name" value="P-loop containing nucleoside triphosphate hydrolases"/>
    <property type="match status" value="1"/>
</dbReference>
<keyword evidence="1" id="KW-0813">Transport</keyword>
<dbReference type="GO" id="GO:0005524">
    <property type="term" value="F:ATP binding"/>
    <property type="evidence" value="ECO:0007669"/>
    <property type="project" value="UniProtKB-KW"/>
</dbReference>
<dbReference type="EMBL" id="JBHTIU010000085">
    <property type="protein sequence ID" value="MFD0871624.1"/>
    <property type="molecule type" value="Genomic_DNA"/>
</dbReference>
<dbReference type="Pfam" id="PF00005">
    <property type="entry name" value="ABC_tran"/>
    <property type="match status" value="1"/>
</dbReference>
<evidence type="ECO:0000259" key="4">
    <source>
        <dbReference type="PROSITE" id="PS50893"/>
    </source>
</evidence>
<keyword evidence="3 5" id="KW-0067">ATP-binding</keyword>
<proteinExistence type="predicted"/>
<dbReference type="InterPro" id="IPR051782">
    <property type="entry name" value="ABC_Transporter_VariousFunc"/>
</dbReference>
<dbReference type="Gene3D" id="3.40.50.300">
    <property type="entry name" value="P-loop containing nucleotide triphosphate hydrolases"/>
    <property type="match status" value="1"/>
</dbReference>
<reference evidence="6" key="1">
    <citation type="journal article" date="2019" name="Int. J. Syst. Evol. Microbiol.">
        <title>The Global Catalogue of Microorganisms (GCM) 10K type strain sequencing project: providing services to taxonomists for standard genome sequencing and annotation.</title>
        <authorList>
            <consortium name="The Broad Institute Genomics Platform"/>
            <consortium name="The Broad Institute Genome Sequencing Center for Infectious Disease"/>
            <person name="Wu L."/>
            <person name="Ma J."/>
        </authorList>
    </citation>
    <scope>NUCLEOTIDE SEQUENCE [LARGE SCALE GENOMIC DNA]</scope>
    <source>
        <strain evidence="6">CCUG 57263</strain>
    </source>
</reference>
<sequence>MILETHRLTGWYTKNKPVINEVHLQIEGGKVYALLGANGAGKTTLLHILTSIHGQYSGEIRYCGEKLTSGNEMRLKRYRCFIPDHPDLFDEMSPLGFIEFVHRLYGTTPDSARLAELCGTFSFDQFLHQKIGSLSLGNRQKTALINALLLRCPLLILDEPLVGLDVVAIESFYRELRTYVTQGNAVLLSTHLFPIVDRICDEAFILHGGTIQESVTVSRNHSVQETFFRVIGHE</sequence>
<dbReference type="RefSeq" id="WP_379290781.1">
    <property type="nucleotide sequence ID" value="NZ_JBHTIU010000085.1"/>
</dbReference>
<dbReference type="Proteomes" id="UP001597120">
    <property type="component" value="Unassembled WGS sequence"/>
</dbReference>
<dbReference type="InterPro" id="IPR027417">
    <property type="entry name" value="P-loop_NTPase"/>
</dbReference>
<dbReference type="SMART" id="SM00382">
    <property type="entry name" value="AAA"/>
    <property type="match status" value="1"/>
</dbReference>
<dbReference type="PROSITE" id="PS50893">
    <property type="entry name" value="ABC_TRANSPORTER_2"/>
    <property type="match status" value="1"/>
</dbReference>
<comment type="caution">
    <text evidence="5">The sequence shown here is derived from an EMBL/GenBank/DDBJ whole genome shotgun (WGS) entry which is preliminary data.</text>
</comment>
<keyword evidence="2" id="KW-0547">Nucleotide-binding</keyword>
<dbReference type="PANTHER" id="PTHR42939">
    <property type="entry name" value="ABC TRANSPORTER ATP-BINDING PROTEIN ALBC-RELATED"/>
    <property type="match status" value="1"/>
</dbReference>
<dbReference type="InterPro" id="IPR003439">
    <property type="entry name" value="ABC_transporter-like_ATP-bd"/>
</dbReference>
<evidence type="ECO:0000313" key="6">
    <source>
        <dbReference type="Proteomes" id="UP001597120"/>
    </source>
</evidence>
<name>A0ABW3DH77_9BACL</name>
<evidence type="ECO:0000256" key="3">
    <source>
        <dbReference type="ARBA" id="ARBA00022840"/>
    </source>
</evidence>
<organism evidence="5 6">
    <name type="scientific">Paenibacillus residui</name>
    <dbReference type="NCBI Taxonomy" id="629724"/>
    <lineage>
        <taxon>Bacteria</taxon>
        <taxon>Bacillati</taxon>
        <taxon>Bacillota</taxon>
        <taxon>Bacilli</taxon>
        <taxon>Bacillales</taxon>
        <taxon>Paenibacillaceae</taxon>
        <taxon>Paenibacillus</taxon>
    </lineage>
</organism>
<protein>
    <submittedName>
        <fullName evidence="5">ATP-binding cassette domain-containing protein</fullName>
    </submittedName>
</protein>